<dbReference type="Gene3D" id="1.20.58.760">
    <property type="entry name" value="Peptidase M41"/>
    <property type="match status" value="1"/>
</dbReference>
<accession>A0A556QNW5</accession>
<evidence type="ECO:0000256" key="7">
    <source>
        <dbReference type="ARBA" id="ARBA00022801"/>
    </source>
</evidence>
<dbReference type="InterPro" id="IPR027417">
    <property type="entry name" value="P-loop_NTPase"/>
</dbReference>
<reference evidence="18 19" key="1">
    <citation type="submission" date="2019-07" db="EMBL/GenBank/DDBJ databases">
        <title>Description of 53C-WASEF.</title>
        <authorList>
            <person name="Pitt A."/>
            <person name="Hahn M.W."/>
        </authorList>
    </citation>
    <scope>NUCLEOTIDE SEQUENCE [LARGE SCALE GENOMIC DNA]</scope>
    <source>
        <strain evidence="18 19">53C-WASEF</strain>
    </source>
</reference>
<proteinExistence type="inferred from homology"/>
<feature type="binding site" evidence="14">
    <location>
        <position position="447"/>
    </location>
    <ligand>
        <name>Zn(2+)</name>
        <dbReference type="ChEBI" id="CHEBI:29105"/>
        <note>catalytic</note>
    </ligand>
</feature>
<evidence type="ECO:0000256" key="4">
    <source>
        <dbReference type="ARBA" id="ARBA00022692"/>
    </source>
</evidence>
<evidence type="ECO:0000256" key="5">
    <source>
        <dbReference type="ARBA" id="ARBA00022723"/>
    </source>
</evidence>
<evidence type="ECO:0000256" key="3">
    <source>
        <dbReference type="ARBA" id="ARBA00022670"/>
    </source>
</evidence>
<dbReference type="InterPro" id="IPR000642">
    <property type="entry name" value="Peptidase_M41"/>
</dbReference>
<comment type="subcellular location">
    <subcellularLocation>
        <location evidence="14">Cell membrane</location>
        <topology evidence="14">Multi-pass membrane protein</topology>
        <orientation evidence="14">Cytoplasmic side</orientation>
    </subcellularLocation>
    <subcellularLocation>
        <location evidence="1">Membrane</location>
    </subcellularLocation>
</comment>
<dbReference type="Gene3D" id="1.10.8.60">
    <property type="match status" value="1"/>
</dbReference>
<dbReference type="GO" id="GO:0030163">
    <property type="term" value="P:protein catabolic process"/>
    <property type="evidence" value="ECO:0007669"/>
    <property type="project" value="UniProtKB-UniRule"/>
</dbReference>
<evidence type="ECO:0000259" key="17">
    <source>
        <dbReference type="SMART" id="SM00382"/>
    </source>
</evidence>
<evidence type="ECO:0000256" key="15">
    <source>
        <dbReference type="RuleBase" id="RU003651"/>
    </source>
</evidence>
<feature type="binding site" evidence="14">
    <location>
        <position position="524"/>
    </location>
    <ligand>
        <name>Zn(2+)</name>
        <dbReference type="ChEBI" id="CHEBI:29105"/>
        <note>catalytic</note>
    </ligand>
</feature>
<evidence type="ECO:0000256" key="10">
    <source>
        <dbReference type="ARBA" id="ARBA00022989"/>
    </source>
</evidence>
<dbReference type="GO" id="GO:0016887">
    <property type="term" value="F:ATP hydrolysis activity"/>
    <property type="evidence" value="ECO:0007669"/>
    <property type="project" value="UniProtKB-UniRule"/>
</dbReference>
<dbReference type="Pfam" id="PF17862">
    <property type="entry name" value="AAA_lid_3"/>
    <property type="match status" value="1"/>
</dbReference>
<dbReference type="FunFam" id="3.40.50.300:FF:000001">
    <property type="entry name" value="ATP-dependent zinc metalloprotease FtsH"/>
    <property type="match status" value="1"/>
</dbReference>
<comment type="similarity">
    <text evidence="2 14">In the C-terminal section; belongs to the peptidase M41 family.</text>
</comment>
<feature type="transmembrane region" description="Helical" evidence="14">
    <location>
        <begin position="21"/>
        <end position="42"/>
    </location>
</feature>
<dbReference type="PANTHER" id="PTHR23076:SF97">
    <property type="entry name" value="ATP-DEPENDENT ZINC METALLOPROTEASE YME1L1"/>
    <property type="match status" value="1"/>
</dbReference>
<dbReference type="InterPro" id="IPR003960">
    <property type="entry name" value="ATPase_AAA_CS"/>
</dbReference>
<feature type="binding site" evidence="14">
    <location>
        <begin position="226"/>
        <end position="233"/>
    </location>
    <ligand>
        <name>ATP</name>
        <dbReference type="ChEBI" id="CHEBI:30616"/>
    </ligand>
</feature>
<keyword evidence="12 14" id="KW-0472">Membrane</keyword>
<dbReference type="InterPro" id="IPR005936">
    <property type="entry name" value="FtsH"/>
</dbReference>
<dbReference type="SUPFAM" id="SSF140990">
    <property type="entry name" value="FtsH protease domain-like"/>
    <property type="match status" value="1"/>
</dbReference>
<dbReference type="GO" id="GO:0008270">
    <property type="term" value="F:zinc ion binding"/>
    <property type="evidence" value="ECO:0007669"/>
    <property type="project" value="UniProtKB-UniRule"/>
</dbReference>
<evidence type="ECO:0000256" key="13">
    <source>
        <dbReference type="ARBA" id="ARBA00061570"/>
    </source>
</evidence>
<dbReference type="Pfam" id="PF01434">
    <property type="entry name" value="Peptidase_M41"/>
    <property type="match status" value="1"/>
</dbReference>
<comment type="similarity">
    <text evidence="13 14">In the central section; belongs to the AAA ATPase family.</text>
</comment>
<feature type="transmembrane region" description="Helical" evidence="14">
    <location>
        <begin position="132"/>
        <end position="154"/>
    </location>
</feature>
<keyword evidence="10 14" id="KW-1133">Transmembrane helix</keyword>
<evidence type="ECO:0000256" key="11">
    <source>
        <dbReference type="ARBA" id="ARBA00023049"/>
    </source>
</evidence>
<dbReference type="NCBIfam" id="TIGR01241">
    <property type="entry name" value="FtsH_fam"/>
    <property type="match status" value="1"/>
</dbReference>
<dbReference type="PROSITE" id="PS00674">
    <property type="entry name" value="AAA"/>
    <property type="match status" value="1"/>
</dbReference>
<dbReference type="GO" id="GO:0004222">
    <property type="term" value="F:metalloendopeptidase activity"/>
    <property type="evidence" value="ECO:0007669"/>
    <property type="project" value="InterPro"/>
</dbReference>
<gene>
    <name evidence="18" type="primary">hflB</name>
    <name evidence="14" type="synonym">ftsH</name>
    <name evidence="18" type="ORF">FPL22_03145</name>
</gene>
<dbReference type="SUPFAM" id="SSF52540">
    <property type="entry name" value="P-loop containing nucleoside triphosphate hydrolases"/>
    <property type="match status" value="1"/>
</dbReference>
<evidence type="ECO:0000256" key="1">
    <source>
        <dbReference type="ARBA" id="ARBA00004370"/>
    </source>
</evidence>
<feature type="binding site" evidence="14">
    <location>
        <position position="451"/>
    </location>
    <ligand>
        <name>Zn(2+)</name>
        <dbReference type="ChEBI" id="CHEBI:29105"/>
        <note>catalytic</note>
    </ligand>
</feature>
<dbReference type="GO" id="GO:0004176">
    <property type="term" value="F:ATP-dependent peptidase activity"/>
    <property type="evidence" value="ECO:0007669"/>
    <property type="project" value="InterPro"/>
</dbReference>
<feature type="region of interest" description="Disordered" evidence="16">
    <location>
        <begin position="639"/>
        <end position="670"/>
    </location>
</feature>
<evidence type="ECO:0000256" key="2">
    <source>
        <dbReference type="ARBA" id="ARBA00010044"/>
    </source>
</evidence>
<keyword evidence="9 14" id="KW-0067">ATP-binding</keyword>
<dbReference type="EC" id="3.4.24.-" evidence="14"/>
<keyword evidence="6 14" id="KW-0547">Nucleotide-binding</keyword>
<keyword evidence="11 14" id="KW-0482">Metalloprotease</keyword>
<keyword evidence="19" id="KW-1185">Reference proteome</keyword>
<dbReference type="OrthoDB" id="9809379at2"/>
<keyword evidence="7 14" id="KW-0378">Hydrolase</keyword>
<keyword evidence="8 14" id="KW-0862">Zinc</keyword>
<evidence type="ECO:0000256" key="12">
    <source>
        <dbReference type="ARBA" id="ARBA00023136"/>
    </source>
</evidence>
<name>A0A556QNW5_9BACT</name>
<evidence type="ECO:0000313" key="18">
    <source>
        <dbReference type="EMBL" id="TSJ78317.1"/>
    </source>
</evidence>
<evidence type="ECO:0000313" key="19">
    <source>
        <dbReference type="Proteomes" id="UP000315648"/>
    </source>
</evidence>
<dbReference type="FunFam" id="1.10.8.60:FF:000001">
    <property type="entry name" value="ATP-dependent zinc metalloprotease FtsH"/>
    <property type="match status" value="1"/>
</dbReference>
<dbReference type="InterPro" id="IPR003959">
    <property type="entry name" value="ATPase_AAA_core"/>
</dbReference>
<dbReference type="RefSeq" id="WP_144228658.1">
    <property type="nucleotide sequence ID" value="NZ_CBCRVV010000003.1"/>
</dbReference>
<dbReference type="GO" id="GO:0005524">
    <property type="term" value="F:ATP binding"/>
    <property type="evidence" value="ECO:0007669"/>
    <property type="project" value="UniProtKB-UniRule"/>
</dbReference>
<comment type="cofactor">
    <cofactor evidence="14">
        <name>Zn(2+)</name>
        <dbReference type="ChEBI" id="CHEBI:29105"/>
    </cofactor>
    <text evidence="14">Binds 1 zinc ion per subunit.</text>
</comment>
<feature type="domain" description="AAA+ ATPase" evidence="17">
    <location>
        <begin position="218"/>
        <end position="357"/>
    </location>
</feature>
<keyword evidence="5 14" id="KW-0479">Metal-binding</keyword>
<dbReference type="InterPro" id="IPR037219">
    <property type="entry name" value="Peptidase_M41-like"/>
</dbReference>
<feature type="active site" evidence="14">
    <location>
        <position position="448"/>
    </location>
</feature>
<dbReference type="GO" id="GO:0006508">
    <property type="term" value="P:proteolysis"/>
    <property type="evidence" value="ECO:0007669"/>
    <property type="project" value="UniProtKB-KW"/>
</dbReference>
<dbReference type="EMBL" id="VMBG01000001">
    <property type="protein sequence ID" value="TSJ78317.1"/>
    <property type="molecule type" value="Genomic_DNA"/>
</dbReference>
<dbReference type="InterPro" id="IPR041569">
    <property type="entry name" value="AAA_lid_3"/>
</dbReference>
<dbReference type="CDD" id="cd19501">
    <property type="entry name" value="RecA-like_FtsH"/>
    <property type="match status" value="1"/>
</dbReference>
<dbReference type="AlphaFoldDB" id="A0A556QNW5"/>
<keyword evidence="4 14" id="KW-0812">Transmembrane</keyword>
<organism evidence="18 19">
    <name type="scientific">Rariglobus hedericola</name>
    <dbReference type="NCBI Taxonomy" id="2597822"/>
    <lineage>
        <taxon>Bacteria</taxon>
        <taxon>Pseudomonadati</taxon>
        <taxon>Verrucomicrobiota</taxon>
        <taxon>Opitutia</taxon>
        <taxon>Opitutales</taxon>
        <taxon>Opitutaceae</taxon>
        <taxon>Rariglobus</taxon>
    </lineage>
</organism>
<evidence type="ECO:0000256" key="14">
    <source>
        <dbReference type="HAMAP-Rule" id="MF_01458"/>
    </source>
</evidence>
<dbReference type="Proteomes" id="UP000315648">
    <property type="component" value="Unassembled WGS sequence"/>
</dbReference>
<dbReference type="HAMAP" id="MF_01458">
    <property type="entry name" value="FtsH"/>
    <property type="match status" value="1"/>
</dbReference>
<dbReference type="PANTHER" id="PTHR23076">
    <property type="entry name" value="METALLOPROTEASE M41 FTSH"/>
    <property type="match status" value="1"/>
</dbReference>
<dbReference type="FunFam" id="1.20.58.760:FF:000001">
    <property type="entry name" value="ATP-dependent zinc metalloprotease FtsH"/>
    <property type="match status" value="1"/>
</dbReference>
<comment type="similarity">
    <text evidence="15">Belongs to the AAA ATPase family.</text>
</comment>
<protein>
    <recommendedName>
        <fullName evidence="14">ATP-dependent zinc metalloprotease FtsH</fullName>
        <ecNumber evidence="14">3.4.24.-</ecNumber>
    </recommendedName>
</protein>
<keyword evidence="14" id="KW-1003">Cell membrane</keyword>
<sequence length="670" mass="73320">MPDPKNDLKRRPLKNQPPDRFPVKVSLIWLSIIAAVLVLFYFSPARSPAPATLKLQQVIEMAEAGQVSAGVIRYDASYGRNGAVVTGKVKEATLDAESGKTAEFRASGNLTEANLELLQKTKVFEEPPVSNALSSILLNFLPILLIIGLLYFLFVRQLRQAGRGAMTFGKSKAKLLSRDREKIGFSEVAGCDEAKEEVSEVVEFLRDPKKFQKMGGKIPKGLLLVGPPGTGKTLLAKAVAGEADVPFFSISGSDFVEMFVGVGASRVRDMFEQGRKNAPCIIFIDEIDAVGRQRGAGLGGGNDEREQTLNSMLVEMDGFDTTEGVIIIAATNRADVLDQALLRPGRFDRQVHVDLPDVVGREQILRVHARKITLSDNVDLNVIARGTPGLSGADLANLLNESALLAARRNKKKVEMIDVDDAREKVQFGRERRRVMDDREKKLTAYHEAGHAIVQAILDDGTVPVHKVTIIPRGRSLGSTMFIPKKDILTQEKKRMLSQIAMGMGGRIAEELVMDDISSGAYGDIKHVTKIARHMVCDWGMSSLGPIAYGDNQDTVFLGREIGRSQTYSEDTARKIDAEITRIINEQYTRATELISEHRLALDKIAEALLEYETIEGKHVMEILKDGVISSPIIRELPPALPVRNNDDKGSKKPKDASEGLGGSPAPSPA</sequence>
<comment type="function">
    <text evidence="14">Acts as a processive, ATP-dependent zinc metallopeptidase for both cytoplasmic and membrane proteins. Plays a role in the quality control of integral membrane proteins.</text>
</comment>
<keyword evidence="3 14" id="KW-0645">Protease</keyword>
<dbReference type="SMART" id="SM00382">
    <property type="entry name" value="AAA"/>
    <property type="match status" value="1"/>
</dbReference>
<dbReference type="InterPro" id="IPR003593">
    <property type="entry name" value="AAA+_ATPase"/>
</dbReference>
<comment type="subunit">
    <text evidence="14">Homohexamer.</text>
</comment>
<evidence type="ECO:0000256" key="9">
    <source>
        <dbReference type="ARBA" id="ARBA00022840"/>
    </source>
</evidence>
<dbReference type="Pfam" id="PF00004">
    <property type="entry name" value="AAA"/>
    <property type="match status" value="1"/>
</dbReference>
<dbReference type="GO" id="GO:0005886">
    <property type="term" value="C:plasma membrane"/>
    <property type="evidence" value="ECO:0007669"/>
    <property type="project" value="UniProtKB-SubCell"/>
</dbReference>
<dbReference type="Gene3D" id="3.40.50.300">
    <property type="entry name" value="P-loop containing nucleotide triphosphate hydrolases"/>
    <property type="match status" value="1"/>
</dbReference>
<evidence type="ECO:0000256" key="8">
    <source>
        <dbReference type="ARBA" id="ARBA00022833"/>
    </source>
</evidence>
<evidence type="ECO:0000256" key="6">
    <source>
        <dbReference type="ARBA" id="ARBA00022741"/>
    </source>
</evidence>
<evidence type="ECO:0000256" key="16">
    <source>
        <dbReference type="SAM" id="MobiDB-lite"/>
    </source>
</evidence>
<comment type="caution">
    <text evidence="18">The sequence shown here is derived from an EMBL/GenBank/DDBJ whole genome shotgun (WGS) entry which is preliminary data.</text>
</comment>
<feature type="compositionally biased region" description="Basic and acidic residues" evidence="16">
    <location>
        <begin position="645"/>
        <end position="658"/>
    </location>
</feature>